<name>A0A0N4XZX0_NIPBR</name>
<dbReference type="AlphaFoldDB" id="A0A0N4XZX0"/>
<evidence type="ECO:0000313" key="2">
    <source>
        <dbReference type="EMBL" id="VDL72362.1"/>
    </source>
</evidence>
<proteinExistence type="predicted"/>
<protein>
    <submittedName>
        <fullName evidence="2 4">Uncharacterized protein</fullName>
    </submittedName>
</protein>
<evidence type="ECO:0000313" key="4">
    <source>
        <dbReference type="WBParaSite" id="NBR_0000877201-mRNA-1"/>
    </source>
</evidence>
<reference evidence="2 3" key="2">
    <citation type="submission" date="2018-11" db="EMBL/GenBank/DDBJ databases">
        <authorList>
            <consortium name="Pathogen Informatics"/>
        </authorList>
    </citation>
    <scope>NUCLEOTIDE SEQUENCE [LARGE SCALE GENOMIC DNA]</scope>
</reference>
<organism evidence="4">
    <name type="scientific">Nippostrongylus brasiliensis</name>
    <name type="common">Rat hookworm</name>
    <dbReference type="NCBI Taxonomy" id="27835"/>
    <lineage>
        <taxon>Eukaryota</taxon>
        <taxon>Metazoa</taxon>
        <taxon>Ecdysozoa</taxon>
        <taxon>Nematoda</taxon>
        <taxon>Chromadorea</taxon>
        <taxon>Rhabditida</taxon>
        <taxon>Rhabditina</taxon>
        <taxon>Rhabditomorpha</taxon>
        <taxon>Strongyloidea</taxon>
        <taxon>Heligmosomidae</taxon>
        <taxon>Nippostrongylus</taxon>
    </lineage>
</organism>
<keyword evidence="3" id="KW-1185">Reference proteome</keyword>
<feature type="compositionally biased region" description="Basic and acidic residues" evidence="1">
    <location>
        <begin position="93"/>
        <end position="104"/>
    </location>
</feature>
<gene>
    <name evidence="2" type="ORF">NBR_LOCUS8773</name>
</gene>
<reference evidence="4" key="1">
    <citation type="submission" date="2017-02" db="UniProtKB">
        <authorList>
            <consortium name="WormBaseParasite"/>
        </authorList>
    </citation>
    <scope>IDENTIFICATION</scope>
</reference>
<sequence>MDDFNAYRAMCANRLRRLERYKKARSFCNIDDENPPSASEFAIPVPAFCAEGASSSERLFSNGATRGSPAFEVIREKMPSLWQKRGQKRGRRGSSERPDSHLGDKPGSSMRRTAGGQTLAHQLSGWHPAWGHAVSSVVVVVRSDPFTWPRYILKQLIVL</sequence>
<dbReference type="WBParaSite" id="NBR_0000877201-mRNA-1">
    <property type="protein sequence ID" value="NBR_0000877201-mRNA-1"/>
    <property type="gene ID" value="NBR_0000877201"/>
</dbReference>
<dbReference type="Proteomes" id="UP000271162">
    <property type="component" value="Unassembled WGS sequence"/>
</dbReference>
<evidence type="ECO:0000313" key="3">
    <source>
        <dbReference type="Proteomes" id="UP000271162"/>
    </source>
</evidence>
<accession>A0A0N4XZX0</accession>
<feature type="region of interest" description="Disordered" evidence="1">
    <location>
        <begin position="76"/>
        <end position="117"/>
    </location>
</feature>
<dbReference type="EMBL" id="UYSL01020050">
    <property type="protein sequence ID" value="VDL72362.1"/>
    <property type="molecule type" value="Genomic_DNA"/>
</dbReference>
<evidence type="ECO:0000256" key="1">
    <source>
        <dbReference type="SAM" id="MobiDB-lite"/>
    </source>
</evidence>